<proteinExistence type="predicted"/>
<evidence type="ECO:0000256" key="1">
    <source>
        <dbReference type="SAM" id="MobiDB-lite"/>
    </source>
</evidence>
<name>A0AA39Q109_9AGAR</name>
<dbReference type="AlphaFoldDB" id="A0AA39Q109"/>
<accession>A0AA39Q109</accession>
<evidence type="ECO:0000313" key="3">
    <source>
        <dbReference type="Proteomes" id="UP001175228"/>
    </source>
</evidence>
<evidence type="ECO:0000313" key="2">
    <source>
        <dbReference type="EMBL" id="KAK0493794.1"/>
    </source>
</evidence>
<comment type="caution">
    <text evidence="2">The sequence shown here is derived from an EMBL/GenBank/DDBJ whole genome shotgun (WGS) entry which is preliminary data.</text>
</comment>
<gene>
    <name evidence="2" type="ORF">EDD18DRAFT_1107773</name>
</gene>
<keyword evidence="3" id="KW-1185">Reference proteome</keyword>
<dbReference type="Proteomes" id="UP001175228">
    <property type="component" value="Unassembled WGS sequence"/>
</dbReference>
<reference evidence="2" key="1">
    <citation type="submission" date="2023-06" db="EMBL/GenBank/DDBJ databases">
        <authorList>
            <consortium name="Lawrence Berkeley National Laboratory"/>
            <person name="Ahrendt S."/>
            <person name="Sahu N."/>
            <person name="Indic B."/>
            <person name="Wong-Bajracharya J."/>
            <person name="Merenyi Z."/>
            <person name="Ke H.-M."/>
            <person name="Monk M."/>
            <person name="Kocsube S."/>
            <person name="Drula E."/>
            <person name="Lipzen A."/>
            <person name="Balint B."/>
            <person name="Henrissat B."/>
            <person name="Andreopoulos B."/>
            <person name="Martin F.M."/>
            <person name="Harder C.B."/>
            <person name="Rigling D."/>
            <person name="Ford K.L."/>
            <person name="Foster G.D."/>
            <person name="Pangilinan J."/>
            <person name="Papanicolaou A."/>
            <person name="Barry K."/>
            <person name="LaButti K."/>
            <person name="Viragh M."/>
            <person name="Koriabine M."/>
            <person name="Yan M."/>
            <person name="Riley R."/>
            <person name="Champramary S."/>
            <person name="Plett K.L."/>
            <person name="Tsai I.J."/>
            <person name="Slot J."/>
            <person name="Sipos G."/>
            <person name="Plett J."/>
            <person name="Nagy L.G."/>
            <person name="Grigoriev I.V."/>
        </authorList>
    </citation>
    <scope>NUCLEOTIDE SEQUENCE</scope>
    <source>
        <strain evidence="2">HWK02</strain>
    </source>
</reference>
<sequence>MATASSAPSPVKHTPLKPAGKMNAPVAVSATSVKRTSSRKGATKASASAVEKKLEPLFLPSDSDGKGSAPPPDRHAQLGADLAALLGTQHDANMTDPEDPVLRTMQPAFMEDHLITLGVYESLPPLGHVWGQKASQMPAYYAISSDVSLLSCPAVVHTCNFAKYGVKTKYQYAQSTGGHSPLMEDDEQDRLAVGMSMEGQDVLVPGPRKQAVMLSGALTIRGLPRSNLTTAIGRRISAWAANLKDFRGFESRRRRLSSGSGPESEADHLLIIEEESLRAYESVGCPTTWTRTV</sequence>
<organism evidence="2 3">
    <name type="scientific">Armillaria luteobubalina</name>
    <dbReference type="NCBI Taxonomy" id="153913"/>
    <lineage>
        <taxon>Eukaryota</taxon>
        <taxon>Fungi</taxon>
        <taxon>Dikarya</taxon>
        <taxon>Basidiomycota</taxon>
        <taxon>Agaricomycotina</taxon>
        <taxon>Agaricomycetes</taxon>
        <taxon>Agaricomycetidae</taxon>
        <taxon>Agaricales</taxon>
        <taxon>Marasmiineae</taxon>
        <taxon>Physalacriaceae</taxon>
        <taxon>Armillaria</taxon>
    </lineage>
</organism>
<feature type="region of interest" description="Disordered" evidence="1">
    <location>
        <begin position="1"/>
        <end position="76"/>
    </location>
</feature>
<dbReference type="EMBL" id="JAUEPU010000023">
    <property type="protein sequence ID" value="KAK0493794.1"/>
    <property type="molecule type" value="Genomic_DNA"/>
</dbReference>
<protein>
    <submittedName>
        <fullName evidence="2">Uncharacterized protein</fullName>
    </submittedName>
</protein>